<dbReference type="GO" id="GO:0006281">
    <property type="term" value="P:DNA repair"/>
    <property type="evidence" value="ECO:0007669"/>
    <property type="project" value="TreeGrafter"/>
</dbReference>
<feature type="region of interest" description="Disordered" evidence="7">
    <location>
        <begin position="1172"/>
        <end position="1254"/>
    </location>
</feature>
<dbReference type="AlphaFoldDB" id="A0A196S7N1"/>
<dbReference type="InterPro" id="IPR039776">
    <property type="entry name" value="Pds5"/>
</dbReference>
<feature type="compositionally biased region" description="Basic and acidic residues" evidence="7">
    <location>
        <begin position="1245"/>
        <end position="1254"/>
    </location>
</feature>
<keyword evidence="5" id="KW-0131">Cell cycle</keyword>
<feature type="compositionally biased region" description="Basic residues" evidence="7">
    <location>
        <begin position="167"/>
        <end position="177"/>
    </location>
</feature>
<keyword evidence="3" id="KW-0498">Mitosis</keyword>
<evidence type="ECO:0000313" key="8">
    <source>
        <dbReference type="EMBL" id="OAO13060.1"/>
    </source>
</evidence>
<dbReference type="InterPro" id="IPR016024">
    <property type="entry name" value="ARM-type_fold"/>
</dbReference>
<comment type="subcellular location">
    <subcellularLocation>
        <location evidence="1">Nucleus</location>
    </subcellularLocation>
</comment>
<dbReference type="GO" id="GO:0051301">
    <property type="term" value="P:cell division"/>
    <property type="evidence" value="ECO:0007669"/>
    <property type="project" value="UniProtKB-KW"/>
</dbReference>
<dbReference type="InterPro" id="IPR011989">
    <property type="entry name" value="ARM-like"/>
</dbReference>
<reference evidence="8 9" key="1">
    <citation type="submission" date="2016-05" db="EMBL/GenBank/DDBJ databases">
        <title>Nuclear genome of Blastocystis sp. subtype 1 NandII.</title>
        <authorList>
            <person name="Gentekaki E."/>
            <person name="Curtis B."/>
            <person name="Stairs C."/>
            <person name="Eme L."/>
            <person name="Herman E."/>
            <person name="Klimes V."/>
            <person name="Arias M.C."/>
            <person name="Elias M."/>
            <person name="Hilliou F."/>
            <person name="Klute M."/>
            <person name="Malik S.-B."/>
            <person name="Pightling A."/>
            <person name="Rachubinski R."/>
            <person name="Salas D."/>
            <person name="Schlacht A."/>
            <person name="Suga H."/>
            <person name="Archibald J."/>
            <person name="Ball S.G."/>
            <person name="Clark G."/>
            <person name="Dacks J."/>
            <person name="Van Der Giezen M."/>
            <person name="Tsaousis A."/>
            <person name="Roger A."/>
        </authorList>
    </citation>
    <scope>NUCLEOTIDE SEQUENCE [LARGE SCALE GENOMIC DNA]</scope>
    <source>
        <strain evidence="9">ATCC 50177 / NandII</strain>
    </source>
</reference>
<evidence type="ECO:0000256" key="2">
    <source>
        <dbReference type="ARBA" id="ARBA00022618"/>
    </source>
</evidence>
<dbReference type="InterPro" id="IPR021133">
    <property type="entry name" value="HEAT_type_2"/>
</dbReference>
<dbReference type="Gene3D" id="1.25.10.10">
    <property type="entry name" value="Leucine-rich Repeat Variant"/>
    <property type="match status" value="1"/>
</dbReference>
<evidence type="ECO:0000256" key="4">
    <source>
        <dbReference type="ARBA" id="ARBA00023242"/>
    </source>
</evidence>
<dbReference type="SUPFAM" id="SSF48371">
    <property type="entry name" value="ARM repeat"/>
    <property type="match status" value="1"/>
</dbReference>
<dbReference type="PANTHER" id="PTHR12663:SF0">
    <property type="entry name" value="PRECOCIOUS DISSOCIATION OF SISTERS 5, ISOFORM A"/>
    <property type="match status" value="1"/>
</dbReference>
<evidence type="ECO:0000313" key="9">
    <source>
        <dbReference type="Proteomes" id="UP000078348"/>
    </source>
</evidence>
<feature type="region of interest" description="Disordered" evidence="7">
    <location>
        <begin position="163"/>
        <end position="194"/>
    </location>
</feature>
<dbReference type="PANTHER" id="PTHR12663">
    <property type="entry name" value="ANDROGEN INDUCED INHIBITOR OF PROLIFERATION AS3 / PDS5-RELATED"/>
    <property type="match status" value="1"/>
</dbReference>
<dbReference type="GO" id="GO:0000785">
    <property type="term" value="C:chromatin"/>
    <property type="evidence" value="ECO:0007669"/>
    <property type="project" value="TreeGrafter"/>
</dbReference>
<keyword evidence="2" id="KW-0132">Cell division</keyword>
<dbReference type="Proteomes" id="UP000078348">
    <property type="component" value="Unassembled WGS sequence"/>
</dbReference>
<dbReference type="PROSITE" id="PS50077">
    <property type="entry name" value="HEAT_REPEAT"/>
    <property type="match status" value="1"/>
</dbReference>
<dbReference type="Pfam" id="PF20168">
    <property type="entry name" value="PDS5"/>
    <property type="match status" value="1"/>
</dbReference>
<sequence length="1254" mass="140947">MPPKSKRAKQSAKLYDQLSSLKGAQLTKKLEEVYQALRKTMSEESFPGFSSLVEQLASDALLKSGNKNATQLLCYCLVEVFRINEGVCFPDSSCAAALSLIIHNLRALELPSKTDVYTRSFEMFEKLYQTSLLKVMVSLGSEGEELAIELGRVIFSVLESFSTSSSPKKKGKRKSPPKKAQPANQDSSSLLNEEEMQAEKEKIKRVSIEILISIIDLYKHIPESLIDMVLMHFVEDEEEQASLCQEVVQDLLIAKKAKLTSAVQKFCTSILCAETSEGSEYESSEHIYPILVRLSAVSSDYIVVLLPLITRQLHIENDSSRLEVVNCLSQIFSNADSDLITQNSVPFGEYLNRFQDRSTEIRIAMAYAARDISLAQESTLPTILPFLQDHIKDTQWEVRRAVVDSLCNIINSYFDKVPDDCIRLLGERALDRRSAVRKYAITGLTNIIAIHLSDAWNAHQRPSAALSSKLGFVAPILLRCYGVSEDDTRNRCSRLLNEILVSNCADEEAVAAAYVWFFEQLQISHPVLEFQESGEDSIKTSMLLFRTVLSDWKKLQSSLLLLLRCMRSELPIDHEETSKTLLALSRQLSINITAKGTTAGIYSSTNNCLYALYAAALEGSRDTILESLGILASPLSDLSSLSSAKNDILTLLKSLPEGDKLHVQFKSLFPRFYCTFSNPTTLHTFLQFVAQSSHFRESSLKLLQVVGEERSDAFMCSSIQIALFAILKLSLAALAANEEDPLEKLPGRKKKDKTGAHRIRTQFLRLMATVSQSYEKFPLCLVDNTEAQEWKEEYSTELLPLIDLFLDNLRQFEMAEIKPITSIVSNFCRFVKSNDPAVDGRIRIIYNEWVNECLPALSLEKPAAEVAVDLRVVSRLLKNEKGNASHMGIRNLVEMLVKRMAAGEEDAMMVLGVSVVCSYLLAYDRDTDTSLAMLTALFQYATGPLTERNLKVREKACVSLLKLAATRAYAPFFTPERFFALGCWLEGVKDAEAIRHFVAKVSQFIQQRQLPFKYCCFFLLFWFSNNAAIQSAIKSEFSAVIKYQRQFLVLFQLANPRSSTPLYQLTPEYVFVYLLPLFSRLQVYKDMTSTPSKIQIRCLHIILNCLVADNSDSFGLLSAIFVAMGQSDDRLLPRNATLLKLITLSAQLLHKRLQTQKTVDVSYTEVVRLPSQYYTRRHGTPPSTPTKRLTPTPDITPEKPSSKRKSPTADVTPEKPSSKRLSLSTRGRSVEGDTPVALRNMSPITDKEKRDLVE</sequence>
<dbReference type="GO" id="GO:0007064">
    <property type="term" value="P:mitotic sister chromatid cohesion"/>
    <property type="evidence" value="ECO:0007669"/>
    <property type="project" value="InterPro"/>
</dbReference>
<dbReference type="GO" id="GO:0005634">
    <property type="term" value="C:nucleus"/>
    <property type="evidence" value="ECO:0007669"/>
    <property type="project" value="UniProtKB-SubCell"/>
</dbReference>
<evidence type="ECO:0000256" key="1">
    <source>
        <dbReference type="ARBA" id="ARBA00004123"/>
    </source>
</evidence>
<proteinExistence type="predicted"/>
<evidence type="ECO:0000256" key="5">
    <source>
        <dbReference type="ARBA" id="ARBA00023306"/>
    </source>
</evidence>
<keyword evidence="9" id="KW-1185">Reference proteome</keyword>
<dbReference type="STRING" id="478820.A0A196S7N1"/>
<evidence type="ECO:0000256" key="7">
    <source>
        <dbReference type="SAM" id="MobiDB-lite"/>
    </source>
</evidence>
<dbReference type="OrthoDB" id="200660at2759"/>
<feature type="repeat" description="HEAT" evidence="6">
    <location>
        <begin position="383"/>
        <end position="420"/>
    </location>
</feature>
<comment type="caution">
    <text evidence="8">The sequence shown here is derived from an EMBL/GenBank/DDBJ whole genome shotgun (WGS) entry which is preliminary data.</text>
</comment>
<accession>A0A196S7N1</accession>
<name>A0A196S7N1_BLAHN</name>
<feature type="compositionally biased region" description="Polar residues" evidence="7">
    <location>
        <begin position="182"/>
        <end position="191"/>
    </location>
</feature>
<organism evidence="8 9">
    <name type="scientific">Blastocystis sp. subtype 1 (strain ATCC 50177 / NandII)</name>
    <dbReference type="NCBI Taxonomy" id="478820"/>
    <lineage>
        <taxon>Eukaryota</taxon>
        <taxon>Sar</taxon>
        <taxon>Stramenopiles</taxon>
        <taxon>Bigyra</taxon>
        <taxon>Opalozoa</taxon>
        <taxon>Opalinata</taxon>
        <taxon>Blastocystidae</taxon>
        <taxon>Blastocystis</taxon>
    </lineage>
</organism>
<keyword evidence="4" id="KW-0539">Nucleus</keyword>
<protein>
    <submittedName>
        <fullName evidence="8">Sister chromatid cohesion protein PDS5</fullName>
    </submittedName>
</protein>
<evidence type="ECO:0000256" key="6">
    <source>
        <dbReference type="PROSITE-ProRule" id="PRU00103"/>
    </source>
</evidence>
<gene>
    <name evidence="8" type="ORF">AV274_5277</name>
</gene>
<dbReference type="EMBL" id="LXWW01000472">
    <property type="protein sequence ID" value="OAO13060.1"/>
    <property type="molecule type" value="Genomic_DNA"/>
</dbReference>
<evidence type="ECO:0000256" key="3">
    <source>
        <dbReference type="ARBA" id="ARBA00022776"/>
    </source>
</evidence>